<dbReference type="AlphaFoldDB" id="A0A0F9J326"/>
<dbReference type="EMBL" id="LAZR01017460">
    <property type="protein sequence ID" value="KKM00316.1"/>
    <property type="molecule type" value="Genomic_DNA"/>
</dbReference>
<organism evidence="1">
    <name type="scientific">marine sediment metagenome</name>
    <dbReference type="NCBI Taxonomy" id="412755"/>
    <lineage>
        <taxon>unclassified sequences</taxon>
        <taxon>metagenomes</taxon>
        <taxon>ecological metagenomes</taxon>
    </lineage>
</organism>
<reference evidence="1" key="1">
    <citation type="journal article" date="2015" name="Nature">
        <title>Complex archaea that bridge the gap between prokaryotes and eukaryotes.</title>
        <authorList>
            <person name="Spang A."/>
            <person name="Saw J.H."/>
            <person name="Jorgensen S.L."/>
            <person name="Zaremba-Niedzwiedzka K."/>
            <person name="Martijn J."/>
            <person name="Lind A.E."/>
            <person name="van Eijk R."/>
            <person name="Schleper C."/>
            <person name="Guy L."/>
            <person name="Ettema T.J."/>
        </authorList>
    </citation>
    <scope>NUCLEOTIDE SEQUENCE</scope>
</reference>
<dbReference type="SUPFAM" id="SSF55781">
    <property type="entry name" value="GAF domain-like"/>
    <property type="match status" value="1"/>
</dbReference>
<accession>A0A0F9J326</accession>
<comment type="caution">
    <text evidence="1">The sequence shown here is derived from an EMBL/GenBank/DDBJ whole genome shotgun (WGS) entry which is preliminary data.</text>
</comment>
<feature type="non-terminal residue" evidence="1">
    <location>
        <position position="1"/>
    </location>
</feature>
<sequence length="69" mass="8009">ITTLYEISKIISSANDLNKILIFTSETIQESVMIEIFSIMIYNKESKRFEIEKAVGLKENTKKEKNPVR</sequence>
<name>A0A0F9J326_9ZZZZ</name>
<gene>
    <name evidence="1" type="ORF">LCGC14_1805580</name>
</gene>
<proteinExistence type="predicted"/>
<dbReference type="Gene3D" id="3.30.450.40">
    <property type="match status" value="1"/>
</dbReference>
<protein>
    <submittedName>
        <fullName evidence="1">Uncharacterized protein</fullName>
    </submittedName>
</protein>
<evidence type="ECO:0000313" key="1">
    <source>
        <dbReference type="EMBL" id="KKM00316.1"/>
    </source>
</evidence>
<dbReference type="InterPro" id="IPR029016">
    <property type="entry name" value="GAF-like_dom_sf"/>
</dbReference>